<proteinExistence type="predicted"/>
<name>A0A1R1I176_9RHOO</name>
<comment type="caution">
    <text evidence="1">The sequence shown here is derived from an EMBL/GenBank/DDBJ whole genome shotgun (WGS) entry which is preliminary data.</text>
</comment>
<accession>A0A1R1I176</accession>
<dbReference type="OrthoDB" id="9204734at2"/>
<dbReference type="RefSeq" id="WP_076096163.1">
    <property type="nucleotide sequence ID" value="NZ_MTHD01000005.1"/>
</dbReference>
<dbReference type="AlphaFoldDB" id="A0A1R1I176"/>
<sequence>MPDDNYTDAELDSMLHAALGGLTPHQALIQASLAESANVDERAAAIAKNRERALRLLEAIEKSQD</sequence>
<dbReference type="Proteomes" id="UP000187526">
    <property type="component" value="Unassembled WGS sequence"/>
</dbReference>
<protein>
    <submittedName>
        <fullName evidence="1">Uncharacterized protein</fullName>
    </submittedName>
</protein>
<evidence type="ECO:0000313" key="2">
    <source>
        <dbReference type="Proteomes" id="UP000187526"/>
    </source>
</evidence>
<keyword evidence="2" id="KW-1185">Reference proteome</keyword>
<dbReference type="EMBL" id="MTHD01000005">
    <property type="protein sequence ID" value="OMG52340.1"/>
    <property type="molecule type" value="Genomic_DNA"/>
</dbReference>
<organism evidence="1 2">
    <name type="scientific">Azonexus hydrophilus</name>
    <dbReference type="NCBI Taxonomy" id="418702"/>
    <lineage>
        <taxon>Bacteria</taxon>
        <taxon>Pseudomonadati</taxon>
        <taxon>Pseudomonadota</taxon>
        <taxon>Betaproteobacteria</taxon>
        <taxon>Rhodocyclales</taxon>
        <taxon>Azonexaceae</taxon>
        <taxon>Azonexus</taxon>
    </lineage>
</organism>
<dbReference type="STRING" id="418702.BJN45_13565"/>
<gene>
    <name evidence="1" type="ORF">BJN45_13565</name>
</gene>
<reference evidence="1 2" key="1">
    <citation type="submission" date="2016-10" db="EMBL/GenBank/DDBJ databases">
        <title>Alkaliphiles isolated from bioreactors.</title>
        <authorList>
            <person name="Salah Z."/>
            <person name="Rout S.P."/>
            <person name="Humphreys P.N."/>
        </authorList>
    </citation>
    <scope>NUCLEOTIDE SEQUENCE [LARGE SCALE GENOMIC DNA]</scope>
    <source>
        <strain evidence="1 2">ZS02</strain>
    </source>
</reference>
<evidence type="ECO:0000313" key="1">
    <source>
        <dbReference type="EMBL" id="OMG52340.1"/>
    </source>
</evidence>